<dbReference type="InterPro" id="IPR027417">
    <property type="entry name" value="P-loop_NTPase"/>
</dbReference>
<accession>A0A939BZH8</accession>
<feature type="region of interest" description="Disordered" evidence="1">
    <location>
        <begin position="353"/>
        <end position="373"/>
    </location>
</feature>
<protein>
    <recommendedName>
        <fullName evidence="4">Sulfotransferase family protein</fullName>
    </recommendedName>
</protein>
<dbReference type="SUPFAM" id="SSF52540">
    <property type="entry name" value="P-loop containing nucleoside triphosphate hydrolases"/>
    <property type="match status" value="1"/>
</dbReference>
<name>A0A939BZH8_9ACTN</name>
<dbReference type="AlphaFoldDB" id="A0A939BZH8"/>
<evidence type="ECO:0000313" key="3">
    <source>
        <dbReference type="Proteomes" id="UP000663791"/>
    </source>
</evidence>
<evidence type="ECO:0000313" key="2">
    <source>
        <dbReference type="EMBL" id="MBM9461050.1"/>
    </source>
</evidence>
<evidence type="ECO:0000256" key="1">
    <source>
        <dbReference type="SAM" id="MobiDB-lite"/>
    </source>
</evidence>
<proteinExistence type="predicted"/>
<dbReference type="RefSeq" id="WP_205292363.1">
    <property type="nucleotide sequence ID" value="NZ_CP074406.1"/>
</dbReference>
<dbReference type="Gene3D" id="3.40.50.300">
    <property type="entry name" value="P-loop containing nucleotide triphosphate hydrolases"/>
    <property type="match status" value="1"/>
</dbReference>
<keyword evidence="3" id="KW-1185">Reference proteome</keyword>
<reference evidence="2" key="1">
    <citation type="submission" date="2021-01" db="EMBL/GenBank/DDBJ databases">
        <title>Novel species in genus Nocardioides.</title>
        <authorList>
            <person name="Zhang G."/>
        </authorList>
    </citation>
    <scope>NUCLEOTIDE SEQUENCE</scope>
    <source>
        <strain evidence="2">Zg-536</strain>
    </source>
</reference>
<gene>
    <name evidence="2" type="ORF">JK386_14205</name>
</gene>
<organism evidence="2 3">
    <name type="scientific">Nocardioides faecalis</name>
    <dbReference type="NCBI Taxonomy" id="2803858"/>
    <lineage>
        <taxon>Bacteria</taxon>
        <taxon>Bacillati</taxon>
        <taxon>Actinomycetota</taxon>
        <taxon>Actinomycetes</taxon>
        <taxon>Propionibacteriales</taxon>
        <taxon>Nocardioidaceae</taxon>
        <taxon>Nocardioides</taxon>
    </lineage>
</organism>
<dbReference type="Proteomes" id="UP000663791">
    <property type="component" value="Unassembled WGS sequence"/>
</dbReference>
<evidence type="ECO:0008006" key="4">
    <source>
        <dbReference type="Google" id="ProtNLM"/>
    </source>
</evidence>
<comment type="caution">
    <text evidence="2">The sequence shown here is derived from an EMBL/GenBank/DDBJ whole genome shotgun (WGS) entry which is preliminary data.</text>
</comment>
<sequence length="389" mass="42871">MTEHLDAVPVLPDGGRLLHIGLPKTGTTALQAALWNTRDELEARGAHNVSRGQHERRVALTATGEVPSYWAPAEARWAELALEFRTCPSRVTFWSSESLSTASPQRIAYLAEQLGDRAHIVTTLRALAPQLSSRWQQGLRRGNTAGLETWLRQRFAEVGVDGTVHATGPAEHLVLHRFSPRRILEQWGAVYGEENLVFVIPAPNDRDGVLRVFERLLGVPAGLLQAPAGSNRSLPFPEAELLRRFAAHYARAGGDRDTWMRTAGDLRRVGLQDIADGATPYPITVPRWAAEQANEYAHAWGEALAASAATVVGDVRHLLVDPERFPDEAAVPAQVDLDSAGRMLDELFRVALTEPPPSATPSGRTLEDAGGRELARELARRVRRRLRRR</sequence>
<dbReference type="EMBL" id="JAERTX010000013">
    <property type="protein sequence ID" value="MBM9461050.1"/>
    <property type="molecule type" value="Genomic_DNA"/>
</dbReference>